<dbReference type="Proteomes" id="UP000325672">
    <property type="component" value="Unassembled WGS sequence"/>
</dbReference>
<dbReference type="EMBL" id="ML743594">
    <property type="protein sequence ID" value="KAE8135356.1"/>
    <property type="molecule type" value="Genomic_DNA"/>
</dbReference>
<dbReference type="AlphaFoldDB" id="A0A5N6SKY6"/>
<organism evidence="1 2">
    <name type="scientific">Aspergillus pseudotamarii</name>
    <dbReference type="NCBI Taxonomy" id="132259"/>
    <lineage>
        <taxon>Eukaryota</taxon>
        <taxon>Fungi</taxon>
        <taxon>Dikarya</taxon>
        <taxon>Ascomycota</taxon>
        <taxon>Pezizomycotina</taxon>
        <taxon>Eurotiomycetes</taxon>
        <taxon>Eurotiomycetidae</taxon>
        <taxon>Eurotiales</taxon>
        <taxon>Aspergillaceae</taxon>
        <taxon>Aspergillus</taxon>
        <taxon>Aspergillus subgen. Circumdati</taxon>
    </lineage>
</organism>
<dbReference type="RefSeq" id="XP_031911419.1">
    <property type="nucleotide sequence ID" value="XM_032051432.1"/>
</dbReference>
<reference evidence="1 2" key="1">
    <citation type="submission" date="2019-04" db="EMBL/GenBank/DDBJ databases">
        <title>Friends and foes A comparative genomics study of 23 Aspergillus species from section Flavi.</title>
        <authorList>
            <consortium name="DOE Joint Genome Institute"/>
            <person name="Kjaerbolling I."/>
            <person name="Vesth T."/>
            <person name="Frisvad J.C."/>
            <person name="Nybo J.L."/>
            <person name="Theobald S."/>
            <person name="Kildgaard S."/>
            <person name="Isbrandt T."/>
            <person name="Kuo A."/>
            <person name="Sato A."/>
            <person name="Lyhne E.K."/>
            <person name="Kogle M.E."/>
            <person name="Wiebenga A."/>
            <person name="Kun R.S."/>
            <person name="Lubbers R.J."/>
            <person name="Makela M.R."/>
            <person name="Barry K."/>
            <person name="Chovatia M."/>
            <person name="Clum A."/>
            <person name="Daum C."/>
            <person name="Haridas S."/>
            <person name="He G."/>
            <person name="LaButti K."/>
            <person name="Lipzen A."/>
            <person name="Mondo S."/>
            <person name="Riley R."/>
            <person name="Salamov A."/>
            <person name="Simmons B.A."/>
            <person name="Magnuson J.K."/>
            <person name="Henrissat B."/>
            <person name="Mortensen U.H."/>
            <person name="Larsen T.O."/>
            <person name="Devries R.P."/>
            <person name="Grigoriev I.V."/>
            <person name="Machida M."/>
            <person name="Baker S.E."/>
            <person name="Andersen M.R."/>
        </authorList>
    </citation>
    <scope>NUCLEOTIDE SEQUENCE [LARGE SCALE GENOMIC DNA]</scope>
    <source>
        <strain evidence="1 2">CBS 117625</strain>
    </source>
</reference>
<evidence type="ECO:0000313" key="2">
    <source>
        <dbReference type="Proteomes" id="UP000325672"/>
    </source>
</evidence>
<sequence>MVEREDRNTMPASAHFRLGNEPQLVWFYCHGCYSFQHDHYFRIGILVTTFSNPRITGMNIRQLEKRGFKPHAVVFDDASLSRDPELFRALSILSSVNRVLLLEDYK</sequence>
<name>A0A5N6SKY6_ASPPS</name>
<gene>
    <name evidence="1" type="ORF">BDV38DRAFT_141021</name>
</gene>
<proteinExistence type="predicted"/>
<protein>
    <submittedName>
        <fullName evidence="1">Uncharacterized protein</fullName>
    </submittedName>
</protein>
<keyword evidence="2" id="KW-1185">Reference proteome</keyword>
<accession>A0A5N6SKY6</accession>
<evidence type="ECO:0000313" key="1">
    <source>
        <dbReference type="EMBL" id="KAE8135356.1"/>
    </source>
</evidence>
<dbReference type="GeneID" id="43635642"/>